<evidence type="ECO:0000256" key="5">
    <source>
        <dbReference type="PROSITE-ProRule" id="PRU00708"/>
    </source>
</evidence>
<feature type="repeat" description="PPR" evidence="5">
    <location>
        <begin position="537"/>
        <end position="571"/>
    </location>
</feature>
<feature type="domain" description="Pentatricopeptide repeat-containing protein-mitochondrial" evidence="7">
    <location>
        <begin position="329"/>
        <end position="483"/>
    </location>
</feature>
<dbReference type="AlphaFoldDB" id="A0AAN6JU67"/>
<reference evidence="8" key="1">
    <citation type="journal article" date="2023" name="PhytoFront">
        <title>Draft Genome Resources of Seven Strains of Tilletia horrida, Causal Agent of Kernel Smut of Rice.</title>
        <authorList>
            <person name="Khanal S."/>
            <person name="Antony Babu S."/>
            <person name="Zhou X.G."/>
        </authorList>
    </citation>
    <scope>NUCLEOTIDE SEQUENCE</scope>
    <source>
        <strain evidence="8">TX6</strain>
    </source>
</reference>
<evidence type="ECO:0000256" key="1">
    <source>
        <dbReference type="ARBA" id="ARBA00006192"/>
    </source>
</evidence>
<protein>
    <recommendedName>
        <fullName evidence="7">Pentatricopeptide repeat-containing protein-mitochondrial domain-containing protein</fullName>
    </recommendedName>
</protein>
<name>A0AAN6JU67_9BASI</name>
<organism evidence="8 9">
    <name type="scientific">Tilletia horrida</name>
    <dbReference type="NCBI Taxonomy" id="155126"/>
    <lineage>
        <taxon>Eukaryota</taxon>
        <taxon>Fungi</taxon>
        <taxon>Dikarya</taxon>
        <taxon>Basidiomycota</taxon>
        <taxon>Ustilaginomycotina</taxon>
        <taxon>Exobasidiomycetes</taxon>
        <taxon>Tilletiales</taxon>
        <taxon>Tilletiaceae</taxon>
        <taxon>Tilletia</taxon>
    </lineage>
</organism>
<dbReference type="Proteomes" id="UP001176517">
    <property type="component" value="Unassembled WGS sequence"/>
</dbReference>
<evidence type="ECO:0000313" key="8">
    <source>
        <dbReference type="EMBL" id="KAK0558016.1"/>
    </source>
</evidence>
<dbReference type="PROSITE" id="PS51375">
    <property type="entry name" value="PPR"/>
    <property type="match status" value="1"/>
</dbReference>
<dbReference type="Pfam" id="PF23276">
    <property type="entry name" value="TPR_24"/>
    <property type="match status" value="1"/>
</dbReference>
<feature type="region of interest" description="Disordered" evidence="6">
    <location>
        <begin position="714"/>
        <end position="747"/>
    </location>
</feature>
<evidence type="ECO:0000256" key="6">
    <source>
        <dbReference type="SAM" id="MobiDB-lite"/>
    </source>
</evidence>
<proteinExistence type="inferred from homology"/>
<feature type="region of interest" description="Disordered" evidence="6">
    <location>
        <begin position="18"/>
        <end position="82"/>
    </location>
</feature>
<evidence type="ECO:0000256" key="2">
    <source>
        <dbReference type="ARBA" id="ARBA00022737"/>
    </source>
</evidence>
<dbReference type="EMBL" id="JAPDMZ010000001">
    <property type="protein sequence ID" value="KAK0558016.1"/>
    <property type="molecule type" value="Genomic_DNA"/>
</dbReference>
<feature type="compositionally biased region" description="Low complexity" evidence="6">
    <location>
        <begin position="623"/>
        <end position="643"/>
    </location>
</feature>
<dbReference type="PANTHER" id="PTHR47447">
    <property type="entry name" value="OS03G0856100 PROTEIN"/>
    <property type="match status" value="1"/>
</dbReference>
<comment type="similarity">
    <text evidence="1">Belongs to the CCM1 family.</text>
</comment>
<evidence type="ECO:0000313" key="9">
    <source>
        <dbReference type="Proteomes" id="UP001176517"/>
    </source>
</evidence>
<dbReference type="Gene3D" id="1.25.40.10">
    <property type="entry name" value="Tetratricopeptide repeat domain"/>
    <property type="match status" value="2"/>
</dbReference>
<dbReference type="InterPro" id="IPR011990">
    <property type="entry name" value="TPR-like_helical_dom_sf"/>
</dbReference>
<gene>
    <name evidence="8" type="ORF">OC846_000008</name>
</gene>
<comment type="function">
    <text evidence="3">Regulates mitochondrial small subunit maturation by controlling 15S rRNA 5'-end processing. Localizes to the 5' precursor of the 15S rRNA in a position that is subsequently occupied by mS47 in the mature yeast mtSSU. Uses structure and sequence-specific RNA recognition, binding to a single-stranded region of the precursor and specifically recognizing bases -6 to -1. The exchange of Ccm1 for mS47 is coupled to the irreversible removal of precursor rRNA that is accompanied by conformational changes of the mitoribosomal proteins uS5m and mS26. These conformational changes signal completion of 5'-end rRNA processing through protection of the mature 5'-end of the 15S rRNA and stabilization of mS47. The removal of the 5' precursor together with the dissociation of Ccm1 may be catalyzed by the 5'-3' exoribonuclease Pet127. Involved in the specific removal of group I introns in mitochondrial encoded transcripts.</text>
</comment>
<comment type="subunit">
    <text evidence="4">Binds to mitochondrial small subunit 15S rRNA.</text>
</comment>
<comment type="caution">
    <text evidence="8">The sequence shown here is derived from an EMBL/GenBank/DDBJ whole genome shotgun (WGS) entry which is preliminary data.</text>
</comment>
<dbReference type="Pfam" id="PF13812">
    <property type="entry name" value="PPR_3"/>
    <property type="match status" value="1"/>
</dbReference>
<accession>A0AAN6JU67</accession>
<evidence type="ECO:0000256" key="4">
    <source>
        <dbReference type="ARBA" id="ARBA00044511"/>
    </source>
</evidence>
<evidence type="ECO:0000259" key="7">
    <source>
        <dbReference type="Pfam" id="PF23276"/>
    </source>
</evidence>
<dbReference type="InterPro" id="IPR057027">
    <property type="entry name" value="TPR_mt"/>
</dbReference>
<feature type="compositionally biased region" description="Low complexity" evidence="6">
    <location>
        <begin position="26"/>
        <end position="59"/>
    </location>
</feature>
<feature type="region of interest" description="Disordered" evidence="6">
    <location>
        <begin position="621"/>
        <end position="643"/>
    </location>
</feature>
<evidence type="ECO:0000256" key="3">
    <source>
        <dbReference type="ARBA" id="ARBA00044493"/>
    </source>
</evidence>
<keyword evidence="9" id="KW-1185">Reference proteome</keyword>
<keyword evidence="2" id="KW-0677">Repeat</keyword>
<dbReference type="InterPro" id="IPR002885">
    <property type="entry name" value="PPR_rpt"/>
</dbReference>
<sequence>MMTSCGCGALRRVIAPLSSETATRLSRVPSASVASSSSSSSSRRTFSSPTASSSSSTATQADVERVPRQKRGSSSSSSSATFDSIYPESQAALRPNPYARSPLYTHAIRARSETLQQSDAAPKVVGEQPQVARLNEALRIAVSRKQDTAVANILDQFEQLSIGSSASKTVPSKMLPIQKRRASLLSTQDTVKAAAVLSAQEPLLSPNFTKHWSAVTYYYVLLHCHDTSRSEFALAVLGSAFHHAGCDINALGNYFTAATCGLLIRTLINARQARLAYELALWLNSGDASLLHKNYWYSILTACAKHQHLPGVIRSWKRSVAKGNDLIDEGLLLQVLETASRSGAADFCIEVLRRAMVKNGEAPTLTLHQSLLAPLFEAFCVSEDFESAIRVLSRMQAAGMEVRRHAASPLSGALSAALLRSEDDKTSQAMAQKILTALRNVGSAYVEQNLKSDSSGVHVTAFNAVILGAIWGKRVDLAHDIYKLRTELLGVEGGVARTLNPSLDEFLAKPDSIDASTEPSSPAEIADQLTKRRLLPDLDTFHALISACADTGEIRLARKLLQDLNGYSLEPTAETYQRLVKLCLACAPLVYGSAARAEQAAKLVTEQEREAFANRPFGEQTFSQRASASSSASATDARPSSAPSYEDAFKLMDECKKRALIPTQATYEALVWRCWREHDDRWFDVFVEMKESAGYIPSWDLLVTIEPGLRVMRQTSRTDPEVEDEYEDAGYPRRGRTRPPRSMHVDR</sequence>
<dbReference type="PANTHER" id="PTHR47447:SF17">
    <property type="entry name" value="OS12G0638900 PROTEIN"/>
    <property type="match status" value="1"/>
</dbReference>